<dbReference type="Proteomes" id="UP001472677">
    <property type="component" value="Unassembled WGS sequence"/>
</dbReference>
<comment type="caution">
    <text evidence="1">The sequence shown here is derived from an EMBL/GenBank/DDBJ whole genome shotgun (WGS) entry which is preliminary data.</text>
</comment>
<gene>
    <name evidence="1" type="ORF">V6N12_001368</name>
</gene>
<sequence>MATLEGALLTYLNQAAAGLIVAEDAAWTFPDLANLGSTYTAASLKAPFMSQLRPPEAYSLVKDSSRLLAWCSLCLSLMVASTNELAKQMEGLQFTD</sequence>
<accession>A0ABR2AV39</accession>
<evidence type="ECO:0000313" key="2">
    <source>
        <dbReference type="Proteomes" id="UP001472677"/>
    </source>
</evidence>
<protein>
    <submittedName>
        <fullName evidence="1">Uncharacterized protein</fullName>
    </submittedName>
</protein>
<reference evidence="1 2" key="1">
    <citation type="journal article" date="2024" name="G3 (Bethesda)">
        <title>Genome assembly of Hibiscus sabdariffa L. provides insights into metabolisms of medicinal natural products.</title>
        <authorList>
            <person name="Kim T."/>
        </authorList>
    </citation>
    <scope>NUCLEOTIDE SEQUENCE [LARGE SCALE GENOMIC DNA]</scope>
    <source>
        <strain evidence="1">TK-2024</strain>
        <tissue evidence="1">Old leaves</tissue>
    </source>
</reference>
<organism evidence="1 2">
    <name type="scientific">Hibiscus sabdariffa</name>
    <name type="common">roselle</name>
    <dbReference type="NCBI Taxonomy" id="183260"/>
    <lineage>
        <taxon>Eukaryota</taxon>
        <taxon>Viridiplantae</taxon>
        <taxon>Streptophyta</taxon>
        <taxon>Embryophyta</taxon>
        <taxon>Tracheophyta</taxon>
        <taxon>Spermatophyta</taxon>
        <taxon>Magnoliopsida</taxon>
        <taxon>eudicotyledons</taxon>
        <taxon>Gunneridae</taxon>
        <taxon>Pentapetalae</taxon>
        <taxon>rosids</taxon>
        <taxon>malvids</taxon>
        <taxon>Malvales</taxon>
        <taxon>Malvaceae</taxon>
        <taxon>Malvoideae</taxon>
        <taxon>Hibiscus</taxon>
    </lineage>
</organism>
<name>A0ABR2AV39_9ROSI</name>
<keyword evidence="2" id="KW-1185">Reference proteome</keyword>
<proteinExistence type="predicted"/>
<dbReference type="EMBL" id="JBBPBM010000282">
    <property type="protein sequence ID" value="KAK8498010.1"/>
    <property type="molecule type" value="Genomic_DNA"/>
</dbReference>
<evidence type="ECO:0000313" key="1">
    <source>
        <dbReference type="EMBL" id="KAK8498010.1"/>
    </source>
</evidence>